<sequence>MKSKRLRIFTFLSLSIFLGILLSGVVLITASNLIHNKQHNQIQLVEQFTYSNLGDNAKLLSKQLRGAVELEFLTITDDSGNVLYRYIEPEYNAPLITPILKSLSIYTEPASLITSNEELHIEFHSSYDQFLRPFTHLLYFMFFAPGLILGINMLIKVNNSTKTLPIQAEQANAANGNKLDKLTGLPGGPEFIEHFESLIKEKQGLHTGHFLLIRATQLQHLNFNLGYPAGDRYIQLIGFAISEQLTKDTNLQAFKLNGFDFGLILPNYSAEQSEQLILQITEQFKESFLEENVSSELSIATLFYDETTDATTLVAQANAQVEAEAEDTKAV</sequence>
<protein>
    <recommendedName>
        <fullName evidence="2">GGDEF domain-containing protein</fullName>
    </recommendedName>
</protein>
<keyword evidence="1" id="KW-1133">Transmembrane helix</keyword>
<dbReference type="Proteomes" id="UP000239007">
    <property type="component" value="Unassembled WGS sequence"/>
</dbReference>
<feature type="domain" description="GGDEF" evidence="2">
    <location>
        <begin position="206"/>
        <end position="331"/>
    </location>
</feature>
<keyword evidence="1" id="KW-0472">Membrane</keyword>
<evidence type="ECO:0000313" key="4">
    <source>
        <dbReference type="Proteomes" id="UP000239007"/>
    </source>
</evidence>
<name>A0A2S7UUW9_9GAMM</name>
<dbReference type="InterPro" id="IPR043128">
    <property type="entry name" value="Rev_trsase/Diguanyl_cyclase"/>
</dbReference>
<feature type="transmembrane region" description="Helical" evidence="1">
    <location>
        <begin position="137"/>
        <end position="155"/>
    </location>
</feature>
<keyword evidence="1" id="KW-0812">Transmembrane</keyword>
<dbReference type="InterPro" id="IPR029787">
    <property type="entry name" value="Nucleotide_cyclase"/>
</dbReference>
<evidence type="ECO:0000259" key="2">
    <source>
        <dbReference type="PROSITE" id="PS50887"/>
    </source>
</evidence>
<dbReference type="SUPFAM" id="SSF55073">
    <property type="entry name" value="Nucleotide cyclase"/>
    <property type="match status" value="1"/>
</dbReference>
<dbReference type="SMART" id="SM00267">
    <property type="entry name" value="GGDEF"/>
    <property type="match status" value="1"/>
</dbReference>
<dbReference type="Pfam" id="PF00990">
    <property type="entry name" value="GGDEF"/>
    <property type="match status" value="1"/>
</dbReference>
<dbReference type="InterPro" id="IPR000160">
    <property type="entry name" value="GGDEF_dom"/>
</dbReference>
<dbReference type="OrthoDB" id="5894408at2"/>
<gene>
    <name evidence="3" type="ORF">BTO11_08675</name>
</gene>
<dbReference type="AlphaFoldDB" id="A0A2S7UUW9"/>
<dbReference type="Gene3D" id="3.30.70.270">
    <property type="match status" value="1"/>
</dbReference>
<proteinExistence type="predicted"/>
<evidence type="ECO:0000256" key="1">
    <source>
        <dbReference type="SAM" id="Phobius"/>
    </source>
</evidence>
<dbReference type="PROSITE" id="PS50887">
    <property type="entry name" value="GGDEF"/>
    <property type="match status" value="1"/>
</dbReference>
<comment type="caution">
    <text evidence="3">The sequence shown here is derived from an EMBL/GenBank/DDBJ whole genome shotgun (WGS) entry which is preliminary data.</text>
</comment>
<dbReference type="RefSeq" id="WP_105052228.1">
    <property type="nucleotide sequence ID" value="NZ_BMYG01000002.1"/>
</dbReference>
<organism evidence="3 4">
    <name type="scientific">Psychrosphaera saromensis</name>
    <dbReference type="NCBI Taxonomy" id="716813"/>
    <lineage>
        <taxon>Bacteria</taxon>
        <taxon>Pseudomonadati</taxon>
        <taxon>Pseudomonadota</taxon>
        <taxon>Gammaproteobacteria</taxon>
        <taxon>Alteromonadales</taxon>
        <taxon>Pseudoalteromonadaceae</taxon>
        <taxon>Psychrosphaera</taxon>
    </lineage>
</organism>
<keyword evidence="4" id="KW-1185">Reference proteome</keyword>
<dbReference type="EMBL" id="MSCH01000003">
    <property type="protein sequence ID" value="PQJ53733.1"/>
    <property type="molecule type" value="Genomic_DNA"/>
</dbReference>
<reference evidence="3 4" key="1">
    <citation type="submission" date="2016-12" db="EMBL/GenBank/DDBJ databases">
        <title>Diversity of luminous bacteria.</title>
        <authorList>
            <person name="Yoshizawa S."/>
            <person name="Kogure K."/>
        </authorList>
    </citation>
    <scope>NUCLEOTIDE SEQUENCE [LARGE SCALE GENOMIC DNA]</scope>
    <source>
        <strain evidence="3 4">SA4-48</strain>
    </source>
</reference>
<evidence type="ECO:0000313" key="3">
    <source>
        <dbReference type="EMBL" id="PQJ53733.1"/>
    </source>
</evidence>
<accession>A0A2S7UUW9</accession>